<evidence type="ECO:0000313" key="3">
    <source>
        <dbReference type="Proteomes" id="UP001345219"/>
    </source>
</evidence>
<evidence type="ECO:0000256" key="1">
    <source>
        <dbReference type="SAM" id="MobiDB-lite"/>
    </source>
</evidence>
<dbReference type="EMBL" id="JAXIOK010000024">
    <property type="protein sequence ID" value="KAK4740999.1"/>
    <property type="molecule type" value="Genomic_DNA"/>
</dbReference>
<dbReference type="AlphaFoldDB" id="A0AAN7GPG9"/>
<gene>
    <name evidence="2" type="ORF">SAY87_024587</name>
</gene>
<accession>A0AAN7GPG9</accession>
<protein>
    <submittedName>
        <fullName evidence="2">Uncharacterized protein</fullName>
    </submittedName>
</protein>
<dbReference type="Proteomes" id="UP001345219">
    <property type="component" value="Chromosome 19"/>
</dbReference>
<evidence type="ECO:0000313" key="2">
    <source>
        <dbReference type="EMBL" id="KAK4740999.1"/>
    </source>
</evidence>
<organism evidence="2 3">
    <name type="scientific">Trapa incisa</name>
    <dbReference type="NCBI Taxonomy" id="236973"/>
    <lineage>
        <taxon>Eukaryota</taxon>
        <taxon>Viridiplantae</taxon>
        <taxon>Streptophyta</taxon>
        <taxon>Embryophyta</taxon>
        <taxon>Tracheophyta</taxon>
        <taxon>Spermatophyta</taxon>
        <taxon>Magnoliopsida</taxon>
        <taxon>eudicotyledons</taxon>
        <taxon>Gunneridae</taxon>
        <taxon>Pentapetalae</taxon>
        <taxon>rosids</taxon>
        <taxon>malvids</taxon>
        <taxon>Myrtales</taxon>
        <taxon>Lythraceae</taxon>
        <taxon>Trapa</taxon>
    </lineage>
</organism>
<reference evidence="2 3" key="1">
    <citation type="journal article" date="2023" name="Hortic Res">
        <title>Pangenome of water caltrop reveals structural variations and asymmetric subgenome divergence after allopolyploidization.</title>
        <authorList>
            <person name="Zhang X."/>
            <person name="Chen Y."/>
            <person name="Wang L."/>
            <person name="Yuan Y."/>
            <person name="Fang M."/>
            <person name="Shi L."/>
            <person name="Lu R."/>
            <person name="Comes H.P."/>
            <person name="Ma Y."/>
            <person name="Chen Y."/>
            <person name="Huang G."/>
            <person name="Zhou Y."/>
            <person name="Zheng Z."/>
            <person name="Qiu Y."/>
        </authorList>
    </citation>
    <scope>NUCLEOTIDE SEQUENCE [LARGE SCALE GENOMIC DNA]</scope>
    <source>
        <tissue evidence="2">Roots</tissue>
    </source>
</reference>
<proteinExistence type="predicted"/>
<feature type="region of interest" description="Disordered" evidence="1">
    <location>
        <begin position="52"/>
        <end position="72"/>
    </location>
</feature>
<name>A0AAN7GPG9_9MYRT</name>
<keyword evidence="3" id="KW-1185">Reference proteome</keyword>
<comment type="caution">
    <text evidence="2">The sequence shown here is derived from an EMBL/GenBank/DDBJ whole genome shotgun (WGS) entry which is preliminary data.</text>
</comment>
<sequence>MNKLTRASTPRVRKGKHEIKKIIYWPKTETTHQSQFVSLNYGPIGPYDLPSASLAGTGSRARSRRPHPAKTTYRGRAPRLLRFAESSSHISLSLLQEPEIAYL</sequence>